<evidence type="ECO:0000256" key="3">
    <source>
        <dbReference type="ARBA" id="ARBA00022475"/>
    </source>
</evidence>
<dbReference type="GO" id="GO:0005886">
    <property type="term" value="C:plasma membrane"/>
    <property type="evidence" value="ECO:0007669"/>
    <property type="project" value="UniProtKB-SubCell"/>
</dbReference>
<keyword evidence="5 7" id="KW-1133">Transmembrane helix</keyword>
<keyword evidence="4 7" id="KW-0812">Transmembrane</keyword>
<keyword evidence="3" id="KW-1003">Cell membrane</keyword>
<accession>A0A9E7M8V5</accession>
<dbReference type="KEGG" id="thei:K1720_06745"/>
<dbReference type="GeneID" id="72778030"/>
<evidence type="ECO:0000313" key="8">
    <source>
        <dbReference type="EMBL" id="USG99240.1"/>
    </source>
</evidence>
<feature type="transmembrane region" description="Helical" evidence="7">
    <location>
        <begin position="48"/>
        <end position="69"/>
    </location>
</feature>
<feature type="transmembrane region" description="Helical" evidence="7">
    <location>
        <begin position="81"/>
        <end position="104"/>
    </location>
</feature>
<evidence type="ECO:0000256" key="1">
    <source>
        <dbReference type="ARBA" id="ARBA00004651"/>
    </source>
</evidence>
<feature type="transmembrane region" description="Helical" evidence="7">
    <location>
        <begin position="138"/>
        <end position="161"/>
    </location>
</feature>
<evidence type="ECO:0000313" key="9">
    <source>
        <dbReference type="Proteomes" id="UP001056425"/>
    </source>
</evidence>
<evidence type="ECO:0000256" key="6">
    <source>
        <dbReference type="ARBA" id="ARBA00023136"/>
    </source>
</evidence>
<comment type="subcellular location">
    <subcellularLocation>
        <location evidence="1">Cell membrane</location>
        <topology evidence="1">Multi-pass membrane protein</topology>
    </subcellularLocation>
</comment>
<reference evidence="8 9" key="1">
    <citation type="submission" date="2021-08" db="EMBL/GenBank/DDBJ databases">
        <title>Thermococcus onnuriiensis IOH2.</title>
        <authorList>
            <person name="Park Y.-J."/>
        </authorList>
    </citation>
    <scope>NUCLEOTIDE SEQUENCE [LARGE SCALE GENOMIC DNA]</scope>
    <source>
        <strain evidence="8 9">IOH2</strain>
    </source>
</reference>
<dbReference type="RefSeq" id="WP_251947899.1">
    <property type="nucleotide sequence ID" value="NZ_CP080572.1"/>
</dbReference>
<protein>
    <submittedName>
        <fullName evidence="8">Permease</fullName>
    </submittedName>
</protein>
<proteinExistence type="inferred from homology"/>
<evidence type="ECO:0000256" key="4">
    <source>
        <dbReference type="ARBA" id="ARBA00022692"/>
    </source>
</evidence>
<dbReference type="EMBL" id="CP080572">
    <property type="protein sequence ID" value="USG99240.1"/>
    <property type="molecule type" value="Genomic_DNA"/>
</dbReference>
<dbReference type="Pfam" id="PF03773">
    <property type="entry name" value="ArsP_1"/>
    <property type="match status" value="1"/>
</dbReference>
<dbReference type="InterPro" id="IPR005524">
    <property type="entry name" value="DUF318"/>
</dbReference>
<keyword evidence="9" id="KW-1185">Reference proteome</keyword>
<evidence type="ECO:0000256" key="5">
    <source>
        <dbReference type="ARBA" id="ARBA00022989"/>
    </source>
</evidence>
<evidence type="ECO:0000256" key="2">
    <source>
        <dbReference type="ARBA" id="ARBA00006386"/>
    </source>
</evidence>
<organism evidence="8 9">
    <name type="scientific">Thermococcus argininiproducens</name>
    <dbReference type="NCBI Taxonomy" id="2866384"/>
    <lineage>
        <taxon>Archaea</taxon>
        <taxon>Methanobacteriati</taxon>
        <taxon>Methanobacteriota</taxon>
        <taxon>Thermococci</taxon>
        <taxon>Thermococcales</taxon>
        <taxon>Thermococcaceae</taxon>
        <taxon>Thermococcus</taxon>
    </lineage>
</organism>
<dbReference type="AlphaFoldDB" id="A0A9E7M8V5"/>
<dbReference type="Proteomes" id="UP001056425">
    <property type="component" value="Chromosome"/>
</dbReference>
<feature type="transmembrane region" description="Helical" evidence="7">
    <location>
        <begin position="12"/>
        <end position="28"/>
    </location>
</feature>
<name>A0A9E7M8V5_9EURY</name>
<evidence type="ECO:0000256" key="7">
    <source>
        <dbReference type="SAM" id="Phobius"/>
    </source>
</evidence>
<comment type="similarity">
    <text evidence="2">Belongs to the UPF0718 family.</text>
</comment>
<gene>
    <name evidence="8" type="ORF">K1720_06745</name>
</gene>
<keyword evidence="6 7" id="KW-0472">Membrane</keyword>
<sequence length="171" mass="19285">MKKEREMIRDWILLGLISILLVGLLSIFPDKKEVVLSTSWEFFIEMVWILPAVMVILGLFAVWVPKDIVVKYLGSTSGMKGILFAIVLGTLPTGPLYIAFPIAATLLKKGAKISNIIVFLSSWACIKLPQEMVELQFLGLKFMAIRLILTIIFVVIMGVFIEKLIEWSNKK</sequence>